<organism evidence="2 3">
    <name type="scientific">Caenorhabditis japonica</name>
    <dbReference type="NCBI Taxonomy" id="281687"/>
    <lineage>
        <taxon>Eukaryota</taxon>
        <taxon>Metazoa</taxon>
        <taxon>Ecdysozoa</taxon>
        <taxon>Nematoda</taxon>
        <taxon>Chromadorea</taxon>
        <taxon>Rhabditida</taxon>
        <taxon>Rhabditina</taxon>
        <taxon>Rhabditomorpha</taxon>
        <taxon>Rhabditoidea</taxon>
        <taxon>Rhabditidae</taxon>
        <taxon>Peloderinae</taxon>
        <taxon>Caenorhabditis</taxon>
    </lineage>
</organism>
<dbReference type="EnsemblMetazoa" id="CJA00309a.1">
    <property type="protein sequence ID" value="CJA00309a.1"/>
    <property type="gene ID" value="WBGene00119512"/>
</dbReference>
<feature type="region of interest" description="Disordered" evidence="1">
    <location>
        <begin position="1"/>
        <end position="37"/>
    </location>
</feature>
<reference evidence="3" key="1">
    <citation type="submission" date="2010-08" db="EMBL/GenBank/DDBJ databases">
        <authorList>
            <consortium name="Caenorhabditis japonica Sequencing Consortium"/>
            <person name="Wilson R.K."/>
        </authorList>
    </citation>
    <scope>NUCLEOTIDE SEQUENCE [LARGE SCALE GENOMIC DNA]</scope>
    <source>
        <strain evidence="3">DF5081</strain>
    </source>
</reference>
<name>A0A8R1DEF5_CAEJA</name>
<proteinExistence type="predicted"/>
<evidence type="ECO:0000313" key="2">
    <source>
        <dbReference type="EnsemblMetazoa" id="CJA00309a.1"/>
    </source>
</evidence>
<protein>
    <submittedName>
        <fullName evidence="2">Uncharacterized protein</fullName>
    </submittedName>
</protein>
<sequence length="246" mass="27975">MEAIIQSHQQAPDESSSPKKKRFAKNAQDTPDPPEYKTLTFNQFLEAKAKKVARESERTLRAIKEDEMRKEREVQLAIQVKEVDKRLGELRLNHCPRYGAPSGIEEDFGDLIDDNEEDDEAAIAEVVLPNPQLRLYPTNGNLTPPLTPRLQRRPVLRSQPPTPPDSEFIRTIRDQSFWALPPPPIPVPVLQVADSPARRSAMEIRDNQSAEKVNRLKRIFDVACPPYSKFEDFRLAAAAAESHLNH</sequence>
<evidence type="ECO:0000313" key="3">
    <source>
        <dbReference type="Proteomes" id="UP000005237"/>
    </source>
</evidence>
<accession>A0A8R1DEF5</accession>
<evidence type="ECO:0000256" key="1">
    <source>
        <dbReference type="SAM" id="MobiDB-lite"/>
    </source>
</evidence>
<keyword evidence="3" id="KW-1185">Reference proteome</keyword>
<dbReference type="Proteomes" id="UP000005237">
    <property type="component" value="Unassembled WGS sequence"/>
</dbReference>
<reference evidence="2" key="2">
    <citation type="submission" date="2022-06" db="UniProtKB">
        <authorList>
            <consortium name="EnsemblMetazoa"/>
        </authorList>
    </citation>
    <scope>IDENTIFICATION</scope>
    <source>
        <strain evidence="2">DF5081</strain>
    </source>
</reference>
<dbReference type="AlphaFoldDB" id="A0A8R1DEF5"/>
<feature type="compositionally biased region" description="Polar residues" evidence="1">
    <location>
        <begin position="1"/>
        <end position="15"/>
    </location>
</feature>